<evidence type="ECO:0000256" key="5">
    <source>
        <dbReference type="SAM" id="MobiDB-lite"/>
    </source>
</evidence>
<dbReference type="EMBL" id="VJYK02000032">
    <property type="protein sequence ID" value="MQS01260.1"/>
    <property type="molecule type" value="Genomic_DNA"/>
</dbReference>
<dbReference type="PANTHER" id="PTHR45527">
    <property type="entry name" value="NONRIBOSOMAL PEPTIDE SYNTHETASE"/>
    <property type="match status" value="1"/>
</dbReference>
<dbReference type="InterPro" id="IPR000873">
    <property type="entry name" value="AMP-dep_synth/lig_dom"/>
</dbReference>
<dbReference type="RefSeq" id="WP_143646738.1">
    <property type="nucleotide sequence ID" value="NZ_JABJXA010000009.1"/>
</dbReference>
<evidence type="ECO:0000256" key="2">
    <source>
        <dbReference type="ARBA" id="ARBA00006432"/>
    </source>
</evidence>
<keyword evidence="9" id="KW-1185">Reference proteome</keyword>
<evidence type="ECO:0000256" key="3">
    <source>
        <dbReference type="ARBA" id="ARBA00022450"/>
    </source>
</evidence>
<dbReference type="FunFam" id="3.40.50.12780:FF:000012">
    <property type="entry name" value="Non-ribosomal peptide synthetase"/>
    <property type="match status" value="1"/>
</dbReference>
<dbReference type="PROSITE" id="PS00455">
    <property type="entry name" value="AMP_BINDING"/>
    <property type="match status" value="1"/>
</dbReference>
<dbReference type="Gene3D" id="3.40.50.980">
    <property type="match status" value="2"/>
</dbReference>
<dbReference type="Gene3D" id="2.30.38.10">
    <property type="entry name" value="Luciferase, Domain 3"/>
    <property type="match status" value="1"/>
</dbReference>
<name>A0A5P0YMW4_9ACTN</name>
<gene>
    <name evidence="8" type="ORF">FNX44_005110</name>
    <name evidence="7" type="ORF">H3147_02870</name>
</gene>
<dbReference type="GO" id="GO:0031177">
    <property type="term" value="F:phosphopantetheine binding"/>
    <property type="evidence" value="ECO:0007669"/>
    <property type="project" value="InterPro"/>
</dbReference>
<proteinExistence type="inferred from homology"/>
<evidence type="ECO:0000256" key="4">
    <source>
        <dbReference type="ARBA" id="ARBA00022553"/>
    </source>
</evidence>
<keyword evidence="4" id="KW-0597">Phosphoprotein</keyword>
<evidence type="ECO:0000259" key="6">
    <source>
        <dbReference type="PROSITE" id="PS50075"/>
    </source>
</evidence>
<dbReference type="InterPro" id="IPR010071">
    <property type="entry name" value="AA_adenyl_dom"/>
</dbReference>
<organism evidence="8 9">
    <name type="scientific">Streptomyces alkaliterrae</name>
    <dbReference type="NCBI Taxonomy" id="2213162"/>
    <lineage>
        <taxon>Bacteria</taxon>
        <taxon>Bacillati</taxon>
        <taxon>Actinomycetota</taxon>
        <taxon>Actinomycetes</taxon>
        <taxon>Kitasatosporales</taxon>
        <taxon>Streptomycetaceae</taxon>
        <taxon>Streptomyces</taxon>
    </lineage>
</organism>
<dbReference type="GO" id="GO:0017000">
    <property type="term" value="P:antibiotic biosynthetic process"/>
    <property type="evidence" value="ECO:0007669"/>
    <property type="project" value="UniProtKB-ARBA"/>
</dbReference>
<dbReference type="GO" id="GO:0003824">
    <property type="term" value="F:catalytic activity"/>
    <property type="evidence" value="ECO:0007669"/>
    <property type="project" value="InterPro"/>
</dbReference>
<dbReference type="SMART" id="SM00823">
    <property type="entry name" value="PKS_PP"/>
    <property type="match status" value="1"/>
</dbReference>
<comment type="cofactor">
    <cofactor evidence="1">
        <name>pantetheine 4'-phosphate</name>
        <dbReference type="ChEBI" id="CHEBI:47942"/>
    </cofactor>
</comment>
<sequence length="883" mass="94324">MTDTSAALTHWRTVLDGLEPLDPPTDRPRPATPDRSTSHLTLTVPATTADTVRKTAAEHGVALPVALLTGYLTLLGRWARRHDVAVGVPADGDLLVLRDCLTDDDPTPLDTSDDAHRLTFGRLLTRVDATWAAARDHAVPFTRLAELTPSHERPSDRHPLVQALFGADVKGAGQERPTEEWRTGAGPCPPDLALSWADEPRTGLRLRLDYPTALFDAATAERLLQTLLALLAAACERPATPLSALDPLTDEQRAELRTWGGNPAHYPTGTTLLDLIAAQTEQNPEATALVFGDEEVTYRDLDLRANRLAHRLRADHGVGPDVPVAVCLERGTELVVALLAVLKAGGAYVPLDPEHPVERLSFVLTDTAAPVVVTRESLRARLAGAGRSLVAVDTDRAAIEAAGDDSPPRGAGPDHLAYVLHTSGSTGTPKGVAVTVGALVNLLLGMRDTFPAPATERVLFATSATFDIAGVELFLPLITGGRIIGADHEQVHNPRALAALVDHHAVTLAQLTPSAWRPLLDAFDARDGDRRPARELTVFTAGEALPTDLAARTLRLGRRVVNGYGPTETTVYATVAEIRDPEGPVPIGRPTPNTTLRVVDDNGLPVPVGVPGELLVGGAGVARGYLGRPDLTAERFIELTPDPLAPDTGVLGTAGGPGGGRGAGRHYRTGDLVRWLPDGQLEYLGRLDQQVKLRGFRVEPGEIESVLAAHEDVADCAVSLRDDAVPGERVLVAYCVPAADRDLEVSALREWCGRTLPNYMVPGAYVFLDRLPLTAGGKTDRRALPAPGDHRAGPAVRFVGPRNAAERAVARAWAEALWADEVGALDDFFELGGDSLIATRVALRLQEEFGLEIPVRVLFARTTVESLAKALMTARRTGDWPAD</sequence>
<dbReference type="Pfam" id="PF00501">
    <property type="entry name" value="AMP-binding"/>
    <property type="match status" value="1"/>
</dbReference>
<dbReference type="InterPro" id="IPR020806">
    <property type="entry name" value="PKS_PP-bd"/>
</dbReference>
<dbReference type="Pfam" id="PF00668">
    <property type="entry name" value="Condensation"/>
    <property type="match status" value="2"/>
</dbReference>
<dbReference type="GO" id="GO:0044550">
    <property type="term" value="P:secondary metabolite biosynthetic process"/>
    <property type="evidence" value="ECO:0007669"/>
    <property type="project" value="UniProtKB-ARBA"/>
</dbReference>
<evidence type="ECO:0000313" key="8">
    <source>
        <dbReference type="EMBL" id="MQS01260.1"/>
    </source>
</evidence>
<dbReference type="GO" id="GO:0043041">
    <property type="term" value="P:amino acid activation for nonribosomal peptide biosynthetic process"/>
    <property type="evidence" value="ECO:0007669"/>
    <property type="project" value="TreeGrafter"/>
</dbReference>
<evidence type="ECO:0000256" key="1">
    <source>
        <dbReference type="ARBA" id="ARBA00001957"/>
    </source>
</evidence>
<reference evidence="7" key="3">
    <citation type="journal article" name="Syst. Appl. Microbiol.">
        <title>Streptomyces alkaliterrae sp. nov., isolated from an alkaline soil, and emended descriptions of Streptomyces alkaliphilus, Streptomyces calidiresistens and Streptomyces durbertensis.</title>
        <authorList>
            <person name="Swiecimska M."/>
            <person name="Golinska P."/>
            <person name="Nouioui I."/>
            <person name="Wypij M."/>
            <person name="Rai M."/>
            <person name="Sangal V."/>
            <person name="Goodfellow M."/>
        </authorList>
    </citation>
    <scope>NUCLEOTIDE SEQUENCE</scope>
    <source>
        <strain evidence="7">OF8</strain>
    </source>
</reference>
<evidence type="ECO:0000313" key="10">
    <source>
        <dbReference type="Proteomes" id="UP000517765"/>
    </source>
</evidence>
<protein>
    <submittedName>
        <fullName evidence="8">Amino acid adenylation domain-containing protein</fullName>
    </submittedName>
</protein>
<dbReference type="InterPro" id="IPR025110">
    <property type="entry name" value="AMP-bd_C"/>
</dbReference>
<feature type="region of interest" description="Disordered" evidence="5">
    <location>
        <begin position="13"/>
        <end position="41"/>
    </location>
</feature>
<keyword evidence="3" id="KW-0596">Phosphopantetheine</keyword>
<dbReference type="InterPro" id="IPR036736">
    <property type="entry name" value="ACP-like_sf"/>
</dbReference>
<dbReference type="Proteomes" id="UP000517765">
    <property type="component" value="Unassembled WGS sequence"/>
</dbReference>
<dbReference type="InterPro" id="IPR045851">
    <property type="entry name" value="AMP-bd_C_sf"/>
</dbReference>
<dbReference type="CDD" id="cd05930">
    <property type="entry name" value="A_NRPS"/>
    <property type="match status" value="1"/>
</dbReference>
<comment type="caution">
    <text evidence="8">The sequence shown here is derived from an EMBL/GenBank/DDBJ whole genome shotgun (WGS) entry which is preliminary data.</text>
</comment>
<dbReference type="Proteomes" id="UP000320857">
    <property type="component" value="Unassembled WGS sequence"/>
</dbReference>
<dbReference type="InterPro" id="IPR009081">
    <property type="entry name" value="PP-bd_ACP"/>
</dbReference>
<dbReference type="Pfam" id="PF00550">
    <property type="entry name" value="PP-binding"/>
    <property type="match status" value="1"/>
</dbReference>
<dbReference type="AlphaFoldDB" id="A0A5P0YMW4"/>
<dbReference type="PROSITE" id="PS50075">
    <property type="entry name" value="CARRIER"/>
    <property type="match status" value="1"/>
</dbReference>
<evidence type="ECO:0000313" key="7">
    <source>
        <dbReference type="EMBL" id="MBB1257774.1"/>
    </source>
</evidence>
<dbReference type="InterPro" id="IPR001242">
    <property type="entry name" value="Condensation_dom"/>
</dbReference>
<dbReference type="OrthoDB" id="2472181at2"/>
<feature type="domain" description="Carrier" evidence="6">
    <location>
        <begin position="800"/>
        <end position="875"/>
    </location>
</feature>
<dbReference type="FunFam" id="3.40.50.980:FF:000001">
    <property type="entry name" value="Non-ribosomal peptide synthetase"/>
    <property type="match status" value="1"/>
</dbReference>
<dbReference type="SUPFAM" id="SSF47336">
    <property type="entry name" value="ACP-like"/>
    <property type="match status" value="1"/>
</dbReference>
<dbReference type="Gene3D" id="3.30.300.30">
    <property type="match status" value="1"/>
</dbReference>
<dbReference type="Gene3D" id="1.10.1200.10">
    <property type="entry name" value="ACP-like"/>
    <property type="match status" value="1"/>
</dbReference>
<dbReference type="Pfam" id="PF13193">
    <property type="entry name" value="AMP-binding_C"/>
    <property type="match status" value="1"/>
</dbReference>
<evidence type="ECO:0000313" key="9">
    <source>
        <dbReference type="Proteomes" id="UP000320857"/>
    </source>
</evidence>
<accession>A0A5P0YMW4</accession>
<dbReference type="PANTHER" id="PTHR45527:SF1">
    <property type="entry name" value="FATTY ACID SYNTHASE"/>
    <property type="match status" value="1"/>
</dbReference>
<dbReference type="FunFam" id="3.30.300.30:FF:000010">
    <property type="entry name" value="Enterobactin synthetase component F"/>
    <property type="match status" value="1"/>
</dbReference>
<reference evidence="8 9" key="1">
    <citation type="submission" date="2019-10" db="EMBL/GenBank/DDBJ databases">
        <title>Streptomyces sp. nov., a novel actinobacterium isolated from alkaline environment.</title>
        <authorList>
            <person name="Golinska P."/>
        </authorList>
    </citation>
    <scope>NUCLEOTIDE SEQUENCE [LARGE SCALE GENOMIC DNA]</scope>
    <source>
        <strain evidence="8 9">OF1</strain>
    </source>
</reference>
<dbReference type="GO" id="GO:0005737">
    <property type="term" value="C:cytoplasm"/>
    <property type="evidence" value="ECO:0007669"/>
    <property type="project" value="TreeGrafter"/>
</dbReference>
<dbReference type="FunFam" id="1.10.1200.10:FF:000005">
    <property type="entry name" value="Nonribosomal peptide synthetase 1"/>
    <property type="match status" value="1"/>
</dbReference>
<dbReference type="SUPFAM" id="SSF52777">
    <property type="entry name" value="CoA-dependent acyltransferases"/>
    <property type="match status" value="1"/>
</dbReference>
<reference evidence="10" key="2">
    <citation type="submission" date="2020-05" db="EMBL/GenBank/DDBJ databases">
        <title>Classification of alakaliphilic streptomycetes isolated from an alkaline soil next to Lonar Crater, India and a proposal for the recognition of Streptomyces alkaliterrae sp. nov.</title>
        <authorList>
            <person name="Golinska P."/>
        </authorList>
    </citation>
    <scope>NUCLEOTIDE SEQUENCE [LARGE SCALE GENOMIC DNA]</scope>
    <source>
        <strain evidence="10">OF8</strain>
    </source>
</reference>
<dbReference type="NCBIfam" id="TIGR01733">
    <property type="entry name" value="AA-adenyl-dom"/>
    <property type="match status" value="1"/>
</dbReference>
<dbReference type="SUPFAM" id="SSF56801">
    <property type="entry name" value="Acetyl-CoA synthetase-like"/>
    <property type="match status" value="1"/>
</dbReference>
<comment type="similarity">
    <text evidence="2">Belongs to the ATP-dependent AMP-binding enzyme family.</text>
</comment>
<dbReference type="Gene3D" id="3.30.559.30">
    <property type="entry name" value="Nonribosomal peptide synthetase, condensation domain"/>
    <property type="match status" value="1"/>
</dbReference>
<dbReference type="InterPro" id="IPR020845">
    <property type="entry name" value="AMP-binding_CS"/>
</dbReference>
<dbReference type="EMBL" id="JABJXA010000009">
    <property type="protein sequence ID" value="MBB1257774.1"/>
    <property type="molecule type" value="Genomic_DNA"/>
</dbReference>